<feature type="transmembrane region" description="Helical" evidence="1">
    <location>
        <begin position="12"/>
        <end position="33"/>
    </location>
</feature>
<organism evidence="2 3">
    <name type="scientific">Metallosphaera tengchongensis</name>
    <dbReference type="NCBI Taxonomy" id="1532350"/>
    <lineage>
        <taxon>Archaea</taxon>
        <taxon>Thermoproteota</taxon>
        <taxon>Thermoprotei</taxon>
        <taxon>Sulfolobales</taxon>
        <taxon>Sulfolobaceae</taxon>
        <taxon>Metallosphaera</taxon>
    </lineage>
</organism>
<keyword evidence="1" id="KW-0472">Membrane</keyword>
<dbReference type="GeneID" id="55640491"/>
<name>A0A6N0NUL3_9CREN</name>
<gene>
    <name evidence="2" type="ORF">GWK48_01055</name>
</gene>
<keyword evidence="3" id="KW-1185">Reference proteome</keyword>
<dbReference type="EMBL" id="CP049074">
    <property type="protein sequence ID" value="QKQ99167.1"/>
    <property type="molecule type" value="Genomic_DNA"/>
</dbReference>
<feature type="transmembrane region" description="Helical" evidence="1">
    <location>
        <begin position="39"/>
        <end position="60"/>
    </location>
</feature>
<evidence type="ECO:0000313" key="2">
    <source>
        <dbReference type="EMBL" id="QKQ99167.1"/>
    </source>
</evidence>
<reference evidence="2 3" key="1">
    <citation type="submission" date="2020-02" db="EMBL/GenBank/DDBJ databases">
        <title>Comparative genome analysis reveals the metabolism and evolution of the thermophilic archaeal genus Metallosphaera.</title>
        <authorList>
            <person name="Jiang C."/>
        </authorList>
    </citation>
    <scope>NUCLEOTIDE SEQUENCE [LARGE SCALE GENOMIC DNA]</scope>
    <source>
        <strain evidence="2 3">Ric-A</strain>
    </source>
</reference>
<dbReference type="Proteomes" id="UP000509301">
    <property type="component" value="Chromosome"/>
</dbReference>
<evidence type="ECO:0000256" key="1">
    <source>
        <dbReference type="SAM" id="Phobius"/>
    </source>
</evidence>
<accession>A0A6N0NUL3</accession>
<evidence type="ECO:0008006" key="4">
    <source>
        <dbReference type="Google" id="ProtNLM"/>
    </source>
</evidence>
<sequence length="69" mass="7921">MATSKRWDTFTWFAVVVPLAVFFVMTLILALYLNSFSPWRSVVPVLLGFAVFFLILGVFLRTKFGRMAL</sequence>
<dbReference type="OrthoDB" id="41704at2157"/>
<dbReference type="RefSeq" id="WP_174628803.1">
    <property type="nucleotide sequence ID" value="NZ_CP049074.1"/>
</dbReference>
<evidence type="ECO:0000313" key="3">
    <source>
        <dbReference type="Proteomes" id="UP000509301"/>
    </source>
</evidence>
<protein>
    <recommendedName>
        <fullName evidence="4">DUF4175 domain-containing protein</fullName>
    </recommendedName>
</protein>
<keyword evidence="1" id="KW-0812">Transmembrane</keyword>
<dbReference type="AlphaFoldDB" id="A0A6N0NUL3"/>
<dbReference type="KEGG" id="mten:GWK48_01055"/>
<proteinExistence type="predicted"/>
<keyword evidence="1" id="KW-1133">Transmembrane helix</keyword>